<organism evidence="2 3">
    <name type="scientific">Zophobas morio</name>
    <dbReference type="NCBI Taxonomy" id="2755281"/>
    <lineage>
        <taxon>Eukaryota</taxon>
        <taxon>Metazoa</taxon>
        <taxon>Ecdysozoa</taxon>
        <taxon>Arthropoda</taxon>
        <taxon>Hexapoda</taxon>
        <taxon>Insecta</taxon>
        <taxon>Pterygota</taxon>
        <taxon>Neoptera</taxon>
        <taxon>Endopterygota</taxon>
        <taxon>Coleoptera</taxon>
        <taxon>Polyphaga</taxon>
        <taxon>Cucujiformia</taxon>
        <taxon>Tenebrionidae</taxon>
        <taxon>Zophobas</taxon>
    </lineage>
</organism>
<evidence type="ECO:0000313" key="3">
    <source>
        <dbReference type="Proteomes" id="UP001168821"/>
    </source>
</evidence>
<feature type="region of interest" description="Disordered" evidence="1">
    <location>
        <begin position="1"/>
        <end position="75"/>
    </location>
</feature>
<feature type="compositionally biased region" description="Basic and acidic residues" evidence="1">
    <location>
        <begin position="25"/>
        <end position="41"/>
    </location>
</feature>
<name>A0AA38HNS0_9CUCU</name>
<evidence type="ECO:0000313" key="2">
    <source>
        <dbReference type="EMBL" id="KAJ3640768.1"/>
    </source>
</evidence>
<comment type="caution">
    <text evidence="2">The sequence shown here is derived from an EMBL/GenBank/DDBJ whole genome shotgun (WGS) entry which is preliminary data.</text>
</comment>
<dbReference type="AlphaFoldDB" id="A0AA38HNS0"/>
<proteinExistence type="predicted"/>
<feature type="compositionally biased region" description="Basic and acidic residues" evidence="1">
    <location>
        <begin position="1"/>
        <end position="11"/>
    </location>
</feature>
<sequence>NKEKRKEREFRPSPIVNEMSDEEDNLLKDYRKTGEFSRSRGAEIAPPPTYDYYGPSDSKRKKQDKRPNDVSESIEAGLKYLREQMEKKQSGKRYEDIFLS</sequence>
<gene>
    <name evidence="2" type="ORF">Zmor_027311</name>
</gene>
<dbReference type="Proteomes" id="UP001168821">
    <property type="component" value="Unassembled WGS sequence"/>
</dbReference>
<accession>A0AA38HNS0</accession>
<evidence type="ECO:0000256" key="1">
    <source>
        <dbReference type="SAM" id="MobiDB-lite"/>
    </source>
</evidence>
<protein>
    <submittedName>
        <fullName evidence="2">Uncharacterized protein</fullName>
    </submittedName>
</protein>
<feature type="non-terminal residue" evidence="2">
    <location>
        <position position="1"/>
    </location>
</feature>
<reference evidence="2" key="1">
    <citation type="journal article" date="2023" name="G3 (Bethesda)">
        <title>Whole genome assemblies of Zophobas morio and Tenebrio molitor.</title>
        <authorList>
            <person name="Kaur S."/>
            <person name="Stinson S.A."/>
            <person name="diCenzo G.C."/>
        </authorList>
    </citation>
    <scope>NUCLEOTIDE SEQUENCE</scope>
    <source>
        <strain evidence="2">QUZm001</strain>
    </source>
</reference>
<dbReference type="EMBL" id="JALNTZ010000009">
    <property type="protein sequence ID" value="KAJ3640768.1"/>
    <property type="molecule type" value="Genomic_DNA"/>
</dbReference>
<keyword evidence="3" id="KW-1185">Reference proteome</keyword>